<protein>
    <recommendedName>
        <fullName evidence="4">Peptidase inhibitor family I36</fullName>
    </recommendedName>
</protein>
<comment type="caution">
    <text evidence="2">The sequence shown here is derived from an EMBL/GenBank/DDBJ whole genome shotgun (WGS) entry which is preliminary data.</text>
</comment>
<evidence type="ECO:0008006" key="4">
    <source>
        <dbReference type="Google" id="ProtNLM"/>
    </source>
</evidence>
<evidence type="ECO:0000313" key="3">
    <source>
        <dbReference type="Proteomes" id="UP001501442"/>
    </source>
</evidence>
<dbReference type="EMBL" id="BAABHK010000007">
    <property type="protein sequence ID" value="GAA4629306.1"/>
    <property type="molecule type" value="Genomic_DNA"/>
</dbReference>
<sequence length="166" mass="17751">MFTLPRSTSAMKAALAATIVAGTLLVTGGVANAATYFGPAQACRGATPPGLYPEDVQLDPCFDSTEEHGRWFFTGAGFSSPYTDIDVYTQVGWKPRGADGNPVPGEPYWGGRVVFWGDVTGIHTPIYDVNENDGIGISPGYCFYNKIWFTDNGKSYGPAESPGDCF</sequence>
<proteinExistence type="predicted"/>
<feature type="chain" id="PRO_5045903370" description="Peptidase inhibitor family I36" evidence="1">
    <location>
        <begin position="34"/>
        <end position="166"/>
    </location>
</feature>
<gene>
    <name evidence="2" type="ORF">GCM10023196_049500</name>
</gene>
<reference evidence="3" key="1">
    <citation type="journal article" date="2019" name="Int. J. Syst. Evol. Microbiol.">
        <title>The Global Catalogue of Microorganisms (GCM) 10K type strain sequencing project: providing services to taxonomists for standard genome sequencing and annotation.</title>
        <authorList>
            <consortium name="The Broad Institute Genomics Platform"/>
            <consortium name="The Broad Institute Genome Sequencing Center for Infectious Disease"/>
            <person name="Wu L."/>
            <person name="Ma J."/>
        </authorList>
    </citation>
    <scope>NUCLEOTIDE SEQUENCE [LARGE SCALE GENOMIC DNA]</scope>
    <source>
        <strain evidence="3">JCM 17939</strain>
    </source>
</reference>
<name>A0ABP8UEI2_9ACTN</name>
<keyword evidence="1" id="KW-0732">Signal</keyword>
<evidence type="ECO:0000313" key="2">
    <source>
        <dbReference type="EMBL" id="GAA4629306.1"/>
    </source>
</evidence>
<keyword evidence="3" id="KW-1185">Reference proteome</keyword>
<evidence type="ECO:0000256" key="1">
    <source>
        <dbReference type="SAM" id="SignalP"/>
    </source>
</evidence>
<dbReference type="Proteomes" id="UP001501442">
    <property type="component" value="Unassembled WGS sequence"/>
</dbReference>
<organism evidence="2 3">
    <name type="scientific">Actinoallomurus vinaceus</name>
    <dbReference type="NCBI Taxonomy" id="1080074"/>
    <lineage>
        <taxon>Bacteria</taxon>
        <taxon>Bacillati</taxon>
        <taxon>Actinomycetota</taxon>
        <taxon>Actinomycetes</taxon>
        <taxon>Streptosporangiales</taxon>
        <taxon>Thermomonosporaceae</taxon>
        <taxon>Actinoallomurus</taxon>
    </lineage>
</organism>
<feature type="signal peptide" evidence="1">
    <location>
        <begin position="1"/>
        <end position="33"/>
    </location>
</feature>
<accession>A0ABP8UEI2</accession>